<reference evidence="2" key="1">
    <citation type="journal article" date="2012" name="Nat. Biotechnol.">
        <title>Reference genome sequence of the model plant Setaria.</title>
        <authorList>
            <person name="Bennetzen J.L."/>
            <person name="Schmutz J."/>
            <person name="Wang H."/>
            <person name="Percifield R."/>
            <person name="Hawkins J."/>
            <person name="Pontaroli A.C."/>
            <person name="Estep M."/>
            <person name="Feng L."/>
            <person name="Vaughn J.N."/>
            <person name="Grimwood J."/>
            <person name="Jenkins J."/>
            <person name="Barry K."/>
            <person name="Lindquist E."/>
            <person name="Hellsten U."/>
            <person name="Deshpande S."/>
            <person name="Wang X."/>
            <person name="Wu X."/>
            <person name="Mitros T."/>
            <person name="Triplett J."/>
            <person name="Yang X."/>
            <person name="Ye C.Y."/>
            <person name="Mauro-Herrera M."/>
            <person name="Wang L."/>
            <person name="Li P."/>
            <person name="Sharma M."/>
            <person name="Sharma R."/>
            <person name="Ronald P.C."/>
            <person name="Panaud O."/>
            <person name="Kellogg E.A."/>
            <person name="Brutnell T.P."/>
            <person name="Doust A.N."/>
            <person name="Tuskan G.A."/>
            <person name="Rokhsar D."/>
            <person name="Devos K.M."/>
        </authorList>
    </citation>
    <scope>NUCLEOTIDE SEQUENCE [LARGE SCALE GENOMIC DNA]</scope>
    <source>
        <strain evidence="2">cv. Yugu1</strain>
    </source>
</reference>
<evidence type="ECO:0000313" key="1">
    <source>
        <dbReference type="EnsemblPlants" id="KQL14568"/>
    </source>
</evidence>
<dbReference type="Proteomes" id="UP000004995">
    <property type="component" value="Unassembled WGS sequence"/>
</dbReference>
<dbReference type="HOGENOM" id="CLU_2350666_0_0_1"/>
<reference evidence="1" key="2">
    <citation type="submission" date="2018-08" db="UniProtKB">
        <authorList>
            <consortium name="EnsemblPlants"/>
        </authorList>
    </citation>
    <scope>IDENTIFICATION</scope>
    <source>
        <strain evidence="1">Yugu1</strain>
    </source>
</reference>
<evidence type="ECO:0000313" key="2">
    <source>
        <dbReference type="Proteomes" id="UP000004995"/>
    </source>
</evidence>
<dbReference type="InParanoid" id="K3ZB57"/>
<keyword evidence="2" id="KW-1185">Reference proteome</keyword>
<accession>K3ZB57</accession>
<protein>
    <submittedName>
        <fullName evidence="1">Uncharacterized protein</fullName>
    </submittedName>
</protein>
<dbReference type="EMBL" id="AGNK02001586">
    <property type="status" value="NOT_ANNOTATED_CDS"/>
    <property type="molecule type" value="Genomic_DNA"/>
</dbReference>
<dbReference type="EnsemblPlants" id="KQL14568">
    <property type="protein sequence ID" value="KQL14568"/>
    <property type="gene ID" value="SETIT_023778mg"/>
</dbReference>
<name>K3ZB57_SETIT</name>
<organism evidence="1 2">
    <name type="scientific">Setaria italica</name>
    <name type="common">Foxtail millet</name>
    <name type="synonym">Panicum italicum</name>
    <dbReference type="NCBI Taxonomy" id="4555"/>
    <lineage>
        <taxon>Eukaryota</taxon>
        <taxon>Viridiplantae</taxon>
        <taxon>Streptophyta</taxon>
        <taxon>Embryophyta</taxon>
        <taxon>Tracheophyta</taxon>
        <taxon>Spermatophyta</taxon>
        <taxon>Magnoliopsida</taxon>
        <taxon>Liliopsida</taxon>
        <taxon>Poales</taxon>
        <taxon>Poaceae</taxon>
        <taxon>PACMAD clade</taxon>
        <taxon>Panicoideae</taxon>
        <taxon>Panicodae</taxon>
        <taxon>Paniceae</taxon>
        <taxon>Cenchrinae</taxon>
        <taxon>Setaria</taxon>
    </lineage>
</organism>
<proteinExistence type="predicted"/>
<dbReference type="AlphaFoldDB" id="K3ZB57"/>
<sequence>MRSEVALVYAKPTIAQDSICVGLMNTRRVQTDSSSIPGRSVGVVSTTTCMDAAYGQGKPIYKNICHREHIFAFTISSSFLHSNRPQHIFTRLIIPKS</sequence>
<dbReference type="Gramene" id="KQL14568">
    <property type="protein sequence ID" value="KQL14568"/>
    <property type="gene ID" value="SETIT_023778mg"/>
</dbReference>